<sequence>MPRTAEALSLTSMRCATDGPDARPRRSRVAVVRRTTANLALAMGVMATAVSLGILVGQLGRALIGG</sequence>
<keyword evidence="3" id="KW-1185">Reference proteome</keyword>
<organism evidence="2 3">
    <name type="scientific">Phenylobacterium glaciei</name>
    <dbReference type="NCBI Taxonomy" id="2803784"/>
    <lineage>
        <taxon>Bacteria</taxon>
        <taxon>Pseudomonadati</taxon>
        <taxon>Pseudomonadota</taxon>
        <taxon>Alphaproteobacteria</taxon>
        <taxon>Caulobacterales</taxon>
        <taxon>Caulobacteraceae</taxon>
        <taxon>Phenylobacterium</taxon>
    </lineage>
</organism>
<keyword evidence="1" id="KW-1133">Transmembrane helix</keyword>
<dbReference type="RefSeq" id="WP_215340013.1">
    <property type="nucleotide sequence ID" value="NZ_JAGSGD010000001.1"/>
</dbReference>
<accession>A0A941CZU7</accession>
<evidence type="ECO:0000313" key="3">
    <source>
        <dbReference type="Proteomes" id="UP000622580"/>
    </source>
</evidence>
<feature type="transmembrane region" description="Helical" evidence="1">
    <location>
        <begin position="35"/>
        <end position="56"/>
    </location>
</feature>
<dbReference type="Proteomes" id="UP000622580">
    <property type="component" value="Unassembled WGS sequence"/>
</dbReference>
<evidence type="ECO:0000313" key="2">
    <source>
        <dbReference type="EMBL" id="MBR7619670.1"/>
    </source>
</evidence>
<dbReference type="EMBL" id="JAGSGD010000001">
    <property type="protein sequence ID" value="MBR7619670.1"/>
    <property type="molecule type" value="Genomic_DNA"/>
</dbReference>
<comment type="caution">
    <text evidence="2">The sequence shown here is derived from an EMBL/GenBank/DDBJ whole genome shotgun (WGS) entry which is preliminary data.</text>
</comment>
<keyword evidence="1" id="KW-0812">Transmembrane</keyword>
<name>A0A941CZU7_9CAUL</name>
<reference evidence="2" key="1">
    <citation type="submission" date="2021-04" db="EMBL/GenBank/DDBJ databases">
        <title>Draft genome assembly of strain Phenylobacterium sp. 20VBR1 using MiniION and Illumina platforms.</title>
        <authorList>
            <person name="Thomas F.A."/>
            <person name="Krishnan K.P."/>
            <person name="Sinha R.K."/>
        </authorList>
    </citation>
    <scope>NUCLEOTIDE SEQUENCE</scope>
    <source>
        <strain evidence="2">20VBR1</strain>
    </source>
</reference>
<keyword evidence="1" id="KW-0472">Membrane</keyword>
<dbReference type="AlphaFoldDB" id="A0A941CZU7"/>
<evidence type="ECO:0000256" key="1">
    <source>
        <dbReference type="SAM" id="Phobius"/>
    </source>
</evidence>
<proteinExistence type="predicted"/>
<gene>
    <name evidence="2" type="ORF">JKL49_09750</name>
</gene>
<protein>
    <submittedName>
        <fullName evidence="2">Uncharacterized protein</fullName>
    </submittedName>
</protein>